<protein>
    <submittedName>
        <fullName evidence="1">CLUMA_CG004092, isoform A</fullName>
    </submittedName>
</protein>
<proteinExistence type="predicted"/>
<gene>
    <name evidence="1" type="ORF">CLUMA_CG004092</name>
</gene>
<dbReference type="AlphaFoldDB" id="A0A1J1HQN1"/>
<organism evidence="1 2">
    <name type="scientific">Clunio marinus</name>
    <dbReference type="NCBI Taxonomy" id="568069"/>
    <lineage>
        <taxon>Eukaryota</taxon>
        <taxon>Metazoa</taxon>
        <taxon>Ecdysozoa</taxon>
        <taxon>Arthropoda</taxon>
        <taxon>Hexapoda</taxon>
        <taxon>Insecta</taxon>
        <taxon>Pterygota</taxon>
        <taxon>Neoptera</taxon>
        <taxon>Endopterygota</taxon>
        <taxon>Diptera</taxon>
        <taxon>Nematocera</taxon>
        <taxon>Chironomoidea</taxon>
        <taxon>Chironomidae</taxon>
        <taxon>Clunio</taxon>
    </lineage>
</organism>
<evidence type="ECO:0000313" key="1">
    <source>
        <dbReference type="EMBL" id="CRK90351.1"/>
    </source>
</evidence>
<reference evidence="1 2" key="1">
    <citation type="submission" date="2015-04" db="EMBL/GenBank/DDBJ databases">
        <authorList>
            <person name="Syromyatnikov M.Y."/>
            <person name="Popov V.N."/>
        </authorList>
    </citation>
    <scope>NUCLEOTIDE SEQUENCE [LARGE SCALE GENOMIC DNA]</scope>
</reference>
<evidence type="ECO:0000313" key="2">
    <source>
        <dbReference type="Proteomes" id="UP000183832"/>
    </source>
</evidence>
<accession>A0A1J1HQN1</accession>
<sequence>MKNSPQHSSTVIVERVIMYNDIDNNFNYLLKMSCQLWLINLIPSEANYCQEQNLMFVILSVFSSTLADHLSEAFFFASGWLGDAEIK</sequence>
<keyword evidence="2" id="KW-1185">Reference proteome</keyword>
<name>A0A1J1HQN1_9DIPT</name>
<dbReference type="Proteomes" id="UP000183832">
    <property type="component" value="Unassembled WGS sequence"/>
</dbReference>
<dbReference type="EMBL" id="CVRI01000018">
    <property type="protein sequence ID" value="CRK90351.1"/>
    <property type="molecule type" value="Genomic_DNA"/>
</dbReference>